<dbReference type="Proteomes" id="UP000224829">
    <property type="component" value="Segment"/>
</dbReference>
<name>A0A1Y0SXV2_9CAUD</name>
<protein>
    <submittedName>
        <fullName evidence="2">Uncharacterized protein</fullName>
    </submittedName>
</protein>
<sequence length="56" mass="6501">MVPRFDLSKLRERQTPEQLAGNRQKSLDMVQRFQTAQKELERVCAEKGIPVPIMVC</sequence>
<accession>A0A1Y0SXV2</accession>
<keyword evidence="3" id="KW-1185">Reference proteome</keyword>
<evidence type="ECO:0000313" key="3">
    <source>
        <dbReference type="Proteomes" id="UP000224829"/>
    </source>
</evidence>
<reference evidence="2 3" key="1">
    <citation type="submission" date="2017-05" db="EMBL/GenBank/DDBJ databases">
        <authorList>
            <person name="Song R."/>
            <person name="Chenine A.L."/>
            <person name="Ruprecht R.M."/>
        </authorList>
    </citation>
    <scope>NUCLEOTIDE SEQUENCE [LARGE SCALE GENOMIC DNA]</scope>
</reference>
<proteinExistence type="predicted"/>
<gene>
    <name evidence="2" type="ORF">NOXIFER_206</name>
</gene>
<organism evidence="2 3">
    <name type="scientific">Pseudomonas phage Noxifer</name>
    <dbReference type="NCBI Taxonomy" id="2006684"/>
    <lineage>
        <taxon>Viruses</taxon>
        <taxon>Duplodnaviria</taxon>
        <taxon>Heunggongvirae</taxon>
        <taxon>Uroviricota</taxon>
        <taxon>Caudoviricetes</taxon>
        <taxon>Chimalliviridae</taxon>
        <taxon>Noxifervirus</taxon>
        <taxon>Noxifervirus noxifer</taxon>
    </lineage>
</organism>
<evidence type="ECO:0000256" key="1">
    <source>
        <dbReference type="SAM" id="MobiDB-lite"/>
    </source>
</evidence>
<feature type="region of interest" description="Disordered" evidence="1">
    <location>
        <begin position="1"/>
        <end position="24"/>
    </location>
</feature>
<evidence type="ECO:0000313" key="2">
    <source>
        <dbReference type="EMBL" id="ARV77375.1"/>
    </source>
</evidence>
<feature type="compositionally biased region" description="Basic and acidic residues" evidence="1">
    <location>
        <begin position="1"/>
        <end position="15"/>
    </location>
</feature>
<dbReference type="EMBL" id="MF063068">
    <property type="protein sequence ID" value="ARV77375.1"/>
    <property type="molecule type" value="Genomic_DNA"/>
</dbReference>